<proteinExistence type="predicted"/>
<evidence type="ECO:0000313" key="1">
    <source>
        <dbReference type="EMBL" id="SDE54089.1"/>
    </source>
</evidence>
<dbReference type="RefSeq" id="WP_092079716.1">
    <property type="nucleotide sequence ID" value="NZ_CALFZY010000036.1"/>
</dbReference>
<name>A0A1G7DRG6_9BACT</name>
<dbReference type="EMBL" id="FNAQ01000015">
    <property type="protein sequence ID" value="SDE54089.1"/>
    <property type="molecule type" value="Genomic_DNA"/>
</dbReference>
<reference evidence="2" key="1">
    <citation type="submission" date="2016-10" db="EMBL/GenBank/DDBJ databases">
        <authorList>
            <person name="Varghese N."/>
            <person name="Submissions S."/>
        </authorList>
    </citation>
    <scope>NUCLEOTIDE SEQUENCE [LARGE SCALE GENOMIC DNA]</scope>
    <source>
        <strain evidence="2">DSM 8987</strain>
    </source>
</reference>
<protein>
    <submittedName>
        <fullName evidence="1">Uncharacterized protein</fullName>
    </submittedName>
</protein>
<gene>
    <name evidence="1" type="ORF">SAMN05661003_11522</name>
</gene>
<evidence type="ECO:0000313" key="2">
    <source>
        <dbReference type="Proteomes" id="UP000243205"/>
    </source>
</evidence>
<keyword evidence="2" id="KW-1185">Reference proteome</keyword>
<sequence length="76" mass="8941">MTPEDQIVHESTFVFCDHRYPIRIYRRGDEGFVAKTEFSPDDTIINDGTDLELLLERHRRLLPLAILSRQIRGRSN</sequence>
<dbReference type="Proteomes" id="UP000243205">
    <property type="component" value="Unassembled WGS sequence"/>
</dbReference>
<accession>A0A1G7DRG6</accession>
<organism evidence="1 2">
    <name type="scientific">Desulfuromonas thiophila</name>
    <dbReference type="NCBI Taxonomy" id="57664"/>
    <lineage>
        <taxon>Bacteria</taxon>
        <taxon>Pseudomonadati</taxon>
        <taxon>Thermodesulfobacteriota</taxon>
        <taxon>Desulfuromonadia</taxon>
        <taxon>Desulfuromonadales</taxon>
        <taxon>Desulfuromonadaceae</taxon>
        <taxon>Desulfuromonas</taxon>
    </lineage>
</organism>
<dbReference type="AlphaFoldDB" id="A0A1G7DRG6"/>
<dbReference type="OrthoDB" id="5398488at2"/>